<protein>
    <submittedName>
        <fullName evidence="3">LPS assembly protein LptD</fullName>
    </submittedName>
</protein>
<dbReference type="InterPro" id="IPR050218">
    <property type="entry name" value="LptD"/>
</dbReference>
<accession>A0ABP8GVN5</accession>
<dbReference type="InterPro" id="IPR045659">
    <property type="entry name" value="LptD_2"/>
</dbReference>
<feature type="region of interest" description="Disordered" evidence="1">
    <location>
        <begin position="42"/>
        <end position="85"/>
    </location>
</feature>
<dbReference type="Pfam" id="PF19838">
    <property type="entry name" value="LptD_2"/>
    <property type="match status" value="1"/>
</dbReference>
<dbReference type="PANTHER" id="PTHR30189:SF1">
    <property type="entry name" value="LPS-ASSEMBLY PROTEIN LPTD"/>
    <property type="match status" value="1"/>
</dbReference>
<dbReference type="PANTHER" id="PTHR30189">
    <property type="entry name" value="LPS-ASSEMBLY PROTEIN"/>
    <property type="match status" value="1"/>
</dbReference>
<organism evidence="3 4">
    <name type="scientific">Flaviaesturariibacter amylovorans</name>
    <dbReference type="NCBI Taxonomy" id="1084520"/>
    <lineage>
        <taxon>Bacteria</taxon>
        <taxon>Pseudomonadati</taxon>
        <taxon>Bacteroidota</taxon>
        <taxon>Chitinophagia</taxon>
        <taxon>Chitinophagales</taxon>
        <taxon>Chitinophagaceae</taxon>
        <taxon>Flaviaestuariibacter</taxon>
    </lineage>
</organism>
<feature type="domain" description="LPS-assembly protein LptD central" evidence="2">
    <location>
        <begin position="256"/>
        <end position="723"/>
    </location>
</feature>
<name>A0ABP8GVN5_9BACT</name>
<evidence type="ECO:0000313" key="3">
    <source>
        <dbReference type="EMBL" id="GAA4330608.1"/>
    </source>
</evidence>
<dbReference type="EMBL" id="BAABGY010000007">
    <property type="protein sequence ID" value="GAA4330608.1"/>
    <property type="molecule type" value="Genomic_DNA"/>
</dbReference>
<sequence length="916" mass="103028">MNGPDKFSLKKHVTAPAIFALFCVLTWTVRASDIHPSGFIAPLTADTVPKKPRNTRTNPPDTSRPDTSRRPALRNSTDTSGRDSLITSDTTILSTDTFSLRISKDSFAAPVTYEAEDSAVILVPEKKVILYGNTKTKYQDVNLQAPVVILDQKASVLTAVGTKDSLGESLVRAVMTEKENKFQSDTIRYNFKTQRGLTYNTFTNQNEIFINAGLAKKVDSNTVFMKGARFTTCDLDDPHFAFRANKLKVINQKVAVSGPMHPEFEGVPVPVYLPFGFYPLTRGRKSGMLAPQFVATDQQGLGLQGIGYYKILNDYIDATFRADIYSYGGWKGDLTSTYRKRYRYTGTVNLSFQNTKINFKGDPDFRSDRTFLIAWSHSTDQRARPGVTFNASVNASSAKYNQYLTTNTLRNFQNKQQSSISYSKNWIGKPFSLQLAANHNQDNITRLINVSLPNASFTVNQIFPFQRKEALGAARWYEKIGVGYSGQLQNQFSFYDSAFNAKRLLDTLLWGATHNIPIALSLPPVGPLIVTPSISYQQQWIMSRTEYTWNPVTDTLDAVTTKGFHTAHQMSVGLGFGTNVFGTFNFKRSKILAIRHAVRPSFSFSYSPNLAKNYYKTVQYNRAGEKRVYSVYQNNSNIYSGYSNVEFGGIGFGVDNSLEMKVRATTDSGAAESKKIRLIDGFGFTSGYNFLLDSFQLNTFSLYLRSSLFDKVNLNFTADLDPYEVNNFGRRVNTVSFGRGRLGRVTRGNLSLSTSFRSKPRDESQGDQTVAVDQNRITDPTLLADQSRLQDYMRRNPREFVNFNIPYDFGVDLAMGFSRNWTEDGKVVTDFNSSVNLHGSFSLTPKWNFSAQAFYDLKTKTLGAFALSINRDMHCWQMAISVSPIGLQRFFTITISPKSSLLQNLRVNRTRVFNDF</sequence>
<comment type="caution">
    <text evidence="3">The sequence shown here is derived from an EMBL/GenBank/DDBJ whole genome shotgun (WGS) entry which is preliminary data.</text>
</comment>
<reference evidence="4" key="1">
    <citation type="journal article" date="2019" name="Int. J. Syst. Evol. Microbiol.">
        <title>The Global Catalogue of Microorganisms (GCM) 10K type strain sequencing project: providing services to taxonomists for standard genome sequencing and annotation.</title>
        <authorList>
            <consortium name="The Broad Institute Genomics Platform"/>
            <consortium name="The Broad Institute Genome Sequencing Center for Infectious Disease"/>
            <person name="Wu L."/>
            <person name="Ma J."/>
        </authorList>
    </citation>
    <scope>NUCLEOTIDE SEQUENCE [LARGE SCALE GENOMIC DNA]</scope>
    <source>
        <strain evidence="4">JCM 17919</strain>
    </source>
</reference>
<dbReference type="Proteomes" id="UP001501725">
    <property type="component" value="Unassembled WGS sequence"/>
</dbReference>
<proteinExistence type="predicted"/>
<evidence type="ECO:0000313" key="4">
    <source>
        <dbReference type="Proteomes" id="UP001501725"/>
    </source>
</evidence>
<keyword evidence="4" id="KW-1185">Reference proteome</keyword>
<evidence type="ECO:0000259" key="2">
    <source>
        <dbReference type="Pfam" id="PF19838"/>
    </source>
</evidence>
<evidence type="ECO:0000256" key="1">
    <source>
        <dbReference type="SAM" id="MobiDB-lite"/>
    </source>
</evidence>
<gene>
    <name evidence="3" type="ORF">GCM10023184_21860</name>
</gene>